<comment type="pathway">
    <text evidence="1">Cofactor biosynthesis; tetrahydrofolate biosynthesis; 5,6,7,8-tetrahydrofolate from 7,8-dihydrofolate: step 1/1.</text>
</comment>
<organism evidence="10">
    <name type="scientific">Klebsiella pneumoniae subsp. pneumoniae</name>
    <dbReference type="NCBI Taxonomy" id="72407"/>
    <lineage>
        <taxon>Bacteria</taxon>
        <taxon>Pseudomonadati</taxon>
        <taxon>Pseudomonadota</taxon>
        <taxon>Gammaproteobacteria</taxon>
        <taxon>Enterobacterales</taxon>
        <taxon>Enterobacteriaceae</taxon>
        <taxon>Klebsiella/Raoultella group</taxon>
        <taxon>Klebsiella</taxon>
        <taxon>Klebsiella pneumoniae complex</taxon>
    </lineage>
</organism>
<dbReference type="AlphaFoldDB" id="A0A0S2TJK9"/>
<dbReference type="GO" id="GO:0006730">
    <property type="term" value="P:one-carbon metabolic process"/>
    <property type="evidence" value="ECO:0007669"/>
    <property type="project" value="UniProtKB-KW"/>
</dbReference>
<dbReference type="GO" id="GO:0046655">
    <property type="term" value="P:folic acid metabolic process"/>
    <property type="evidence" value="ECO:0007669"/>
    <property type="project" value="TreeGrafter"/>
</dbReference>
<dbReference type="RefSeq" id="WP_000019304.1">
    <property type="nucleotide sequence ID" value="NZ_CP013215.1"/>
</dbReference>
<dbReference type="PANTHER" id="PTHR48069">
    <property type="entry name" value="DIHYDROFOLATE REDUCTASE"/>
    <property type="match status" value="1"/>
</dbReference>
<proteinExistence type="inferred from homology"/>
<dbReference type="NCBIfam" id="NF000041">
    <property type="entry name" value="trim_DfrA19"/>
    <property type="match status" value="1"/>
</dbReference>
<evidence type="ECO:0000256" key="1">
    <source>
        <dbReference type="ARBA" id="ARBA00004903"/>
    </source>
</evidence>
<dbReference type="UniPathway" id="UPA00077">
    <property type="reaction ID" value="UER00158"/>
</dbReference>
<dbReference type="InterPro" id="IPR024072">
    <property type="entry name" value="DHFR-like_dom_sf"/>
</dbReference>
<dbReference type="PROSITE" id="PS00075">
    <property type="entry name" value="DHFR_1"/>
    <property type="match status" value="1"/>
</dbReference>
<dbReference type="InterPro" id="IPR017925">
    <property type="entry name" value="DHFR_CS"/>
</dbReference>
<name>A0A0S2TJK9_KLEPN</name>
<dbReference type="InterPro" id="IPR012259">
    <property type="entry name" value="DHFR"/>
</dbReference>
<dbReference type="Gene3D" id="3.40.430.10">
    <property type="entry name" value="Dihydrofolate Reductase, subunit A"/>
    <property type="match status" value="1"/>
</dbReference>
<geneLocation type="plasmid" evidence="10">
    <name>pH11</name>
</geneLocation>
<evidence type="ECO:0000256" key="7">
    <source>
        <dbReference type="ARBA" id="ARBA00025067"/>
    </source>
</evidence>
<dbReference type="GO" id="GO:0004146">
    <property type="term" value="F:dihydrofolate reductase activity"/>
    <property type="evidence" value="ECO:0007669"/>
    <property type="project" value="UniProtKB-EC"/>
</dbReference>
<comment type="similarity">
    <text evidence="2 8">Belongs to the dihydrofolate reductase family.</text>
</comment>
<dbReference type="GO" id="GO:0046452">
    <property type="term" value="P:dihydrofolate metabolic process"/>
    <property type="evidence" value="ECO:0007669"/>
    <property type="project" value="TreeGrafter"/>
</dbReference>
<dbReference type="Pfam" id="PF00186">
    <property type="entry name" value="DHFR_1"/>
    <property type="match status" value="2"/>
</dbReference>
<keyword evidence="10" id="KW-0614">Plasmid</keyword>
<keyword evidence="6" id="KW-0560">Oxidoreductase</keyword>
<comment type="function">
    <text evidence="7">Key enzyme in folate metabolism. Catalyzes an essential reaction for de novo glycine and purine synthesis, and for DNA precursor synthesis.</text>
</comment>
<sequence>MSHPQLELIVAVDSKLGFGKGGKIPWKCKEDMARFTRISKEIRVCVMGKHTYTDMRDMQLEKDGAEERIKEKGILPERESFVISSTLKQEDVIGATVVPDLRAVINLYENTDQRIAVIGGEKLYIQALSSATKLHMTIIPREFDCDRFIPVDPIQNNFHIDSSASETVEATVDETQERIHFATYVRNNQ</sequence>
<protein>
    <recommendedName>
        <fullName evidence="3">dihydrofolate reductase</fullName>
        <ecNumber evidence="3">1.5.1.3</ecNumber>
    </recommendedName>
</protein>
<dbReference type="SUPFAM" id="SSF53597">
    <property type="entry name" value="Dihydrofolate reductase-like"/>
    <property type="match status" value="1"/>
</dbReference>
<keyword evidence="4" id="KW-0554">One-carbon metabolism</keyword>
<dbReference type="SMR" id="A0A0S2TJK9"/>
<dbReference type="InterPro" id="IPR001796">
    <property type="entry name" value="DHFR_dom"/>
</dbReference>
<evidence type="ECO:0000256" key="3">
    <source>
        <dbReference type="ARBA" id="ARBA00012856"/>
    </source>
</evidence>
<dbReference type="PRINTS" id="PR00070">
    <property type="entry name" value="DHFR"/>
</dbReference>
<reference evidence="10" key="1">
    <citation type="submission" date="2015-11" db="EMBL/GenBank/DDBJ databases">
        <title>Complete nucleotide sequence of pH11, an IncHI2 plasmid conferring multi-antibiotic resistance and multi-heavy metal resistance genes in a clinical Klebsiella pneumoniae isolate.</title>
        <authorList>
            <person name="Zhai Y."/>
            <person name="He Z."/>
            <person name="Kang Y."/>
            <person name="Yu H."/>
            <person name="Wang J."/>
            <person name="Du P."/>
            <person name="Zhang Z."/>
            <person name="Hu S."/>
            <person name="Gao Z."/>
        </authorList>
    </citation>
    <scope>NUCLEOTIDE SEQUENCE [LARGE SCALE GENOMIC DNA]</scope>
    <source>
        <strain evidence="10">H11</strain>
        <plasmid evidence="10">pH11</plasmid>
    </source>
</reference>
<dbReference type="EC" id="1.5.1.3" evidence="3"/>
<dbReference type="GO" id="GO:0050661">
    <property type="term" value="F:NADP binding"/>
    <property type="evidence" value="ECO:0007669"/>
    <property type="project" value="InterPro"/>
</dbReference>
<evidence type="ECO:0000256" key="6">
    <source>
        <dbReference type="ARBA" id="ARBA00023002"/>
    </source>
</evidence>
<feature type="domain" description="DHFR" evidence="9">
    <location>
        <begin position="5"/>
        <end position="186"/>
    </location>
</feature>
<evidence type="ECO:0000256" key="4">
    <source>
        <dbReference type="ARBA" id="ARBA00022563"/>
    </source>
</evidence>
<accession>A0A0S2TJK9</accession>
<dbReference type="PANTHER" id="PTHR48069:SF3">
    <property type="entry name" value="DIHYDROFOLATE REDUCTASE"/>
    <property type="match status" value="1"/>
</dbReference>
<dbReference type="CDD" id="cd00209">
    <property type="entry name" value="DHFR"/>
    <property type="match status" value="1"/>
</dbReference>
<evidence type="ECO:0000256" key="8">
    <source>
        <dbReference type="RuleBase" id="RU004474"/>
    </source>
</evidence>
<gene>
    <name evidence="10" type="ORF">KPH11_301</name>
</gene>
<evidence type="ECO:0000256" key="5">
    <source>
        <dbReference type="ARBA" id="ARBA00022857"/>
    </source>
</evidence>
<evidence type="ECO:0000256" key="2">
    <source>
        <dbReference type="ARBA" id="ARBA00009539"/>
    </source>
</evidence>
<dbReference type="GO" id="GO:0046654">
    <property type="term" value="P:tetrahydrofolate biosynthetic process"/>
    <property type="evidence" value="ECO:0007669"/>
    <property type="project" value="UniProtKB-UniPathway"/>
</dbReference>
<dbReference type="EMBL" id="CP013215">
    <property type="protein sequence ID" value="ALP55319.1"/>
    <property type="molecule type" value="Genomic_DNA"/>
</dbReference>
<evidence type="ECO:0000259" key="9">
    <source>
        <dbReference type="PROSITE" id="PS51330"/>
    </source>
</evidence>
<evidence type="ECO:0000313" key="10">
    <source>
        <dbReference type="EMBL" id="ALP55319.1"/>
    </source>
</evidence>
<keyword evidence="5" id="KW-0521">NADP</keyword>
<dbReference type="PROSITE" id="PS51330">
    <property type="entry name" value="DHFR_2"/>
    <property type="match status" value="1"/>
</dbReference>